<proteinExistence type="predicted"/>
<dbReference type="RefSeq" id="WP_047904609.1">
    <property type="nucleotide sequence ID" value="NZ_CADFDH010000009.1"/>
</dbReference>
<dbReference type="InterPro" id="IPR019239">
    <property type="entry name" value="VapB_antitoxin"/>
</dbReference>
<dbReference type="Proteomes" id="UP000247755">
    <property type="component" value="Unassembled WGS sequence"/>
</dbReference>
<dbReference type="OrthoDB" id="9805830at2"/>
<organism evidence="1 2">
    <name type="scientific">Burkholderia pyrrocinia</name>
    <name type="common">Pseudomonas pyrrocinia</name>
    <dbReference type="NCBI Taxonomy" id="60550"/>
    <lineage>
        <taxon>Bacteria</taxon>
        <taxon>Pseudomonadati</taxon>
        <taxon>Pseudomonadota</taxon>
        <taxon>Betaproteobacteria</taxon>
        <taxon>Burkholderiales</taxon>
        <taxon>Burkholderiaceae</taxon>
        <taxon>Burkholderia</taxon>
        <taxon>Burkholderia cepacia complex</taxon>
    </lineage>
</organism>
<reference evidence="1 2" key="1">
    <citation type="submission" date="2018-05" db="EMBL/GenBank/DDBJ databases">
        <title>Comparative genomics of bacterial root endophytes of switchgrass collected from native prairies over two seasons.</title>
        <authorList>
            <person name="Tang Y."/>
        </authorList>
    </citation>
    <scope>NUCLEOTIDE SEQUENCE [LARGE SCALE GENOMIC DNA]</scope>
    <source>
        <strain evidence="1 2">NFIX32</strain>
    </source>
</reference>
<dbReference type="KEGG" id="bpyr:ABD05_30540"/>
<comment type="caution">
    <text evidence="1">The sequence shown here is derived from an EMBL/GenBank/DDBJ whole genome shotgun (WGS) entry which is preliminary data.</text>
</comment>
<dbReference type="GeneID" id="55509652"/>
<evidence type="ECO:0000313" key="1">
    <source>
        <dbReference type="EMBL" id="PXX20228.1"/>
    </source>
</evidence>
<dbReference type="EMBL" id="QJJY01000075">
    <property type="protein sequence ID" value="PXX20228.1"/>
    <property type="molecule type" value="Genomic_DNA"/>
</dbReference>
<evidence type="ECO:0000313" key="2">
    <source>
        <dbReference type="Proteomes" id="UP000247755"/>
    </source>
</evidence>
<gene>
    <name evidence="1" type="ORF">NA66_10752</name>
</gene>
<accession>A0A0G3X3V9</accession>
<name>A0A0G3X3V9_BURPY</name>
<protein>
    <submittedName>
        <fullName evidence="1">VapB protein of antitoxin of type II toxin-antitoxin system</fullName>
    </submittedName>
</protein>
<sequence length="64" mass="7452">MRTNIEIDDKLMAEALAATGIKTKREAVELGLKTIIRLKQQEQIRQFRGKLHWEGDLDAMRTDR</sequence>
<dbReference type="Pfam" id="PF09957">
    <property type="entry name" value="VapB_antitoxin"/>
    <property type="match status" value="1"/>
</dbReference>
<dbReference type="AlphaFoldDB" id="A0A0G3X3V9"/>